<dbReference type="KEGG" id="tpla:ElP_48400"/>
<organism evidence="1 2">
    <name type="scientific">Tautonia plasticadhaerens</name>
    <dbReference type="NCBI Taxonomy" id="2527974"/>
    <lineage>
        <taxon>Bacteria</taxon>
        <taxon>Pseudomonadati</taxon>
        <taxon>Planctomycetota</taxon>
        <taxon>Planctomycetia</taxon>
        <taxon>Isosphaerales</taxon>
        <taxon>Isosphaeraceae</taxon>
        <taxon>Tautonia</taxon>
    </lineage>
</organism>
<name>A0A518H7T0_9BACT</name>
<protein>
    <submittedName>
        <fullName evidence="1">Uncharacterized protein</fullName>
    </submittedName>
</protein>
<evidence type="ECO:0000313" key="2">
    <source>
        <dbReference type="Proteomes" id="UP000317835"/>
    </source>
</evidence>
<keyword evidence="2" id="KW-1185">Reference proteome</keyword>
<accession>A0A518H7T0</accession>
<sequence>MSTSETIDWAAEQRRFEQVAYPFAVRAAKRAFKKWHERKRSDAEAEFLAKMWDQWARLLLRGKDPEPMLWPLIHWAKQWVYMDRRLAGRPRNLDIEDYRAGMTRHLMDERGQPRPHERSDRINGFLDWTGQARTDNPAELAAALLQAGMTLEEYLAA</sequence>
<dbReference type="Proteomes" id="UP000317835">
    <property type="component" value="Chromosome"/>
</dbReference>
<reference evidence="1 2" key="1">
    <citation type="submission" date="2019-02" db="EMBL/GenBank/DDBJ databases">
        <title>Deep-cultivation of Planctomycetes and their phenomic and genomic characterization uncovers novel biology.</title>
        <authorList>
            <person name="Wiegand S."/>
            <person name="Jogler M."/>
            <person name="Boedeker C."/>
            <person name="Pinto D."/>
            <person name="Vollmers J."/>
            <person name="Rivas-Marin E."/>
            <person name="Kohn T."/>
            <person name="Peeters S.H."/>
            <person name="Heuer A."/>
            <person name="Rast P."/>
            <person name="Oberbeckmann S."/>
            <person name="Bunk B."/>
            <person name="Jeske O."/>
            <person name="Meyerdierks A."/>
            <person name="Storesund J.E."/>
            <person name="Kallscheuer N."/>
            <person name="Luecker S."/>
            <person name="Lage O.M."/>
            <person name="Pohl T."/>
            <person name="Merkel B.J."/>
            <person name="Hornburger P."/>
            <person name="Mueller R.-W."/>
            <person name="Bruemmer F."/>
            <person name="Labrenz M."/>
            <person name="Spormann A.M."/>
            <person name="Op den Camp H."/>
            <person name="Overmann J."/>
            <person name="Amann R."/>
            <person name="Jetten M.S.M."/>
            <person name="Mascher T."/>
            <person name="Medema M.H."/>
            <person name="Devos D.P."/>
            <person name="Kaster A.-K."/>
            <person name="Ovreas L."/>
            <person name="Rohde M."/>
            <person name="Galperin M.Y."/>
            <person name="Jogler C."/>
        </authorList>
    </citation>
    <scope>NUCLEOTIDE SEQUENCE [LARGE SCALE GENOMIC DNA]</scope>
    <source>
        <strain evidence="1 2">ElP</strain>
    </source>
</reference>
<dbReference type="AlphaFoldDB" id="A0A518H7T0"/>
<evidence type="ECO:0000313" key="1">
    <source>
        <dbReference type="EMBL" id="QDV36910.1"/>
    </source>
</evidence>
<dbReference type="EMBL" id="CP036426">
    <property type="protein sequence ID" value="QDV36910.1"/>
    <property type="molecule type" value="Genomic_DNA"/>
</dbReference>
<dbReference type="RefSeq" id="WP_145273940.1">
    <property type="nucleotide sequence ID" value="NZ_CP036426.1"/>
</dbReference>
<proteinExistence type="predicted"/>
<gene>
    <name evidence="1" type="ORF">ElP_48400</name>
</gene>